<dbReference type="Proteomes" id="UP000722625">
    <property type="component" value="Unassembled WGS sequence"/>
</dbReference>
<feature type="chain" id="PRO_5045875583" evidence="2">
    <location>
        <begin position="21"/>
        <end position="168"/>
    </location>
</feature>
<comment type="caution">
    <text evidence="3">The sequence shown here is derived from an EMBL/GenBank/DDBJ whole genome shotgun (WGS) entry which is preliminary data.</text>
</comment>
<dbReference type="RefSeq" id="WP_213303827.1">
    <property type="nucleotide sequence ID" value="NZ_JAGYVZ010000018.1"/>
</dbReference>
<feature type="transmembrane region" description="Helical" evidence="1">
    <location>
        <begin position="108"/>
        <end position="128"/>
    </location>
</feature>
<keyword evidence="4" id="KW-1185">Reference proteome</keyword>
<reference evidence="3 4" key="1">
    <citation type="journal article" date="2018" name="Int. J. Syst. Evol. Microbiol.">
        <title>Flavobacterium chryseum sp. nov. and Flavobacterium psychroterrae sp. nov., novel environmental bacteria isolated from Antarctica.</title>
        <authorList>
            <person name="Kralova S."/>
            <person name="Svec P."/>
            <person name="Busse H.J."/>
            <person name="Stankova E."/>
            <person name="Vaczi P."/>
            <person name="Sedlacek I."/>
        </authorList>
    </citation>
    <scope>NUCLEOTIDE SEQUENCE [LARGE SCALE GENOMIC DNA]</scope>
    <source>
        <strain evidence="3 4">CCM 8827</strain>
    </source>
</reference>
<evidence type="ECO:0000256" key="1">
    <source>
        <dbReference type="SAM" id="Phobius"/>
    </source>
</evidence>
<evidence type="ECO:0000313" key="3">
    <source>
        <dbReference type="EMBL" id="MBS7232868.1"/>
    </source>
</evidence>
<dbReference type="EMBL" id="JAGYVZ010000018">
    <property type="protein sequence ID" value="MBS7232868.1"/>
    <property type="molecule type" value="Genomic_DNA"/>
</dbReference>
<gene>
    <name evidence="3" type="ORF">KHA90_17755</name>
</gene>
<evidence type="ECO:0000313" key="4">
    <source>
        <dbReference type="Proteomes" id="UP000722625"/>
    </source>
</evidence>
<protein>
    <submittedName>
        <fullName evidence="3">Uncharacterized protein</fullName>
    </submittedName>
</protein>
<name>A0ABS5PG54_9FLAO</name>
<keyword evidence="1" id="KW-0812">Transmembrane</keyword>
<organism evidence="3 4">
    <name type="scientific">Flavobacterium psychroterrae</name>
    <dbReference type="NCBI Taxonomy" id="2133767"/>
    <lineage>
        <taxon>Bacteria</taxon>
        <taxon>Pseudomonadati</taxon>
        <taxon>Bacteroidota</taxon>
        <taxon>Flavobacteriia</taxon>
        <taxon>Flavobacteriales</taxon>
        <taxon>Flavobacteriaceae</taxon>
        <taxon>Flavobacterium</taxon>
    </lineage>
</organism>
<sequence length="168" mass="18134">MTKKLSILFFMLTLASYSQQLTYRSGGAVYNAEDKKIPSNEVRQLLANNPEALALYNSGRTKKTFGNVFLYGGIGLVATNVIIGLTTDNTTYSGNSYYPSAQSEKTNMTAAIIGGVLIIASIPIKIGYSKKVKSAIEKYNAGLADTYKPAPKTTLIASSNQIGVRIEF</sequence>
<accession>A0ABS5PG54</accession>
<feature type="signal peptide" evidence="2">
    <location>
        <begin position="1"/>
        <end position="20"/>
    </location>
</feature>
<keyword evidence="1" id="KW-0472">Membrane</keyword>
<proteinExistence type="predicted"/>
<keyword evidence="1" id="KW-1133">Transmembrane helix</keyword>
<keyword evidence="2" id="KW-0732">Signal</keyword>
<evidence type="ECO:0000256" key="2">
    <source>
        <dbReference type="SAM" id="SignalP"/>
    </source>
</evidence>